<reference evidence="10" key="1">
    <citation type="submission" date="2023-10" db="EMBL/GenBank/DDBJ databases">
        <title>Genome assembly of Pristionchus species.</title>
        <authorList>
            <person name="Yoshida K."/>
            <person name="Sommer R.J."/>
        </authorList>
    </citation>
    <scope>NUCLEOTIDE SEQUENCE</scope>
    <source>
        <strain evidence="10">RS5133</strain>
    </source>
</reference>
<evidence type="ECO:0000256" key="3">
    <source>
        <dbReference type="ARBA" id="ARBA00022603"/>
    </source>
</evidence>
<dbReference type="SMART" id="SM00317">
    <property type="entry name" value="SET"/>
    <property type="match status" value="1"/>
</dbReference>
<keyword evidence="4" id="KW-0808">Transferase</keyword>
<dbReference type="EMBL" id="BTSY01000007">
    <property type="protein sequence ID" value="GMT36781.1"/>
    <property type="molecule type" value="Genomic_DNA"/>
</dbReference>
<dbReference type="PROSITE" id="PS50280">
    <property type="entry name" value="SET"/>
    <property type="match status" value="1"/>
</dbReference>
<evidence type="ECO:0000256" key="1">
    <source>
        <dbReference type="ARBA" id="ARBA00004286"/>
    </source>
</evidence>
<dbReference type="Proteomes" id="UP001432322">
    <property type="component" value="Unassembled WGS sequence"/>
</dbReference>
<gene>
    <name evidence="10" type="ORF">PFISCL1PPCAC_28078</name>
</gene>
<evidence type="ECO:0000256" key="7">
    <source>
        <dbReference type="ARBA" id="ARBA00022833"/>
    </source>
</evidence>
<dbReference type="GO" id="GO:0005694">
    <property type="term" value="C:chromosome"/>
    <property type="evidence" value="ECO:0007669"/>
    <property type="project" value="UniProtKB-SubCell"/>
</dbReference>
<protein>
    <recommendedName>
        <fullName evidence="9">SET domain-containing protein</fullName>
    </recommendedName>
</protein>
<dbReference type="Gene3D" id="2.170.270.10">
    <property type="entry name" value="SET domain"/>
    <property type="match status" value="1"/>
</dbReference>
<organism evidence="10 11">
    <name type="scientific">Pristionchus fissidentatus</name>
    <dbReference type="NCBI Taxonomy" id="1538716"/>
    <lineage>
        <taxon>Eukaryota</taxon>
        <taxon>Metazoa</taxon>
        <taxon>Ecdysozoa</taxon>
        <taxon>Nematoda</taxon>
        <taxon>Chromadorea</taxon>
        <taxon>Rhabditida</taxon>
        <taxon>Rhabditina</taxon>
        <taxon>Diplogasteromorpha</taxon>
        <taxon>Diplogasteroidea</taxon>
        <taxon>Neodiplogasteridae</taxon>
        <taxon>Pristionchus</taxon>
    </lineage>
</organism>
<keyword evidence="7" id="KW-0862">Zinc</keyword>
<evidence type="ECO:0000256" key="6">
    <source>
        <dbReference type="ARBA" id="ARBA00022723"/>
    </source>
</evidence>
<evidence type="ECO:0000259" key="9">
    <source>
        <dbReference type="PROSITE" id="PS50280"/>
    </source>
</evidence>
<feature type="region of interest" description="Disordered" evidence="8">
    <location>
        <begin position="22"/>
        <end position="44"/>
    </location>
</feature>
<evidence type="ECO:0000313" key="11">
    <source>
        <dbReference type="Proteomes" id="UP001432322"/>
    </source>
</evidence>
<evidence type="ECO:0000256" key="2">
    <source>
        <dbReference type="ARBA" id="ARBA00022454"/>
    </source>
</evidence>
<keyword evidence="11" id="KW-1185">Reference proteome</keyword>
<feature type="domain" description="SET" evidence="9">
    <location>
        <begin position="173"/>
        <end position="301"/>
    </location>
</feature>
<evidence type="ECO:0000313" key="10">
    <source>
        <dbReference type="EMBL" id="GMT36781.1"/>
    </source>
</evidence>
<dbReference type="InterPro" id="IPR046341">
    <property type="entry name" value="SET_dom_sf"/>
</dbReference>
<proteinExistence type="predicted"/>
<keyword evidence="6" id="KW-0479">Metal-binding</keyword>
<name>A0AAV5WWN5_9BILA</name>
<sequence length="331" mass="37739">KWGKARFEELFPLHKIPLAQRKDKYGKQVAQKERELHDRQRERNRPPTFIVAWTRKTSGNHNMPHTWIMDHTNSADTASHLKKQIQSNKPSTSCTGTCTDGHVCCPKRTNCNMKFDSNSLLITEDGVRPCGIDGKSIPRFPHETANVRLEACGSNCACGIDCPNRVVERGPQKMVIIFATVDKGWSIRTCEKLVRGEYIFSFTGHHMMQPELLKSKQNEAMFFNLTPRCGVVDLEATGARSVITITTDIGANEFKYTNHSCGPNSLIVCIYHDEHDAHFHLVSLFARQTLQAFDEITYDYYTTFDTFMFNCLCGSYACRGMAENYYLEDKK</sequence>
<dbReference type="GO" id="GO:0046872">
    <property type="term" value="F:metal ion binding"/>
    <property type="evidence" value="ECO:0007669"/>
    <property type="project" value="UniProtKB-KW"/>
</dbReference>
<evidence type="ECO:0000256" key="5">
    <source>
        <dbReference type="ARBA" id="ARBA00022691"/>
    </source>
</evidence>
<dbReference type="AlphaFoldDB" id="A0AAV5WWN5"/>
<keyword evidence="3" id="KW-0489">Methyltransferase</keyword>
<dbReference type="GO" id="GO:0008168">
    <property type="term" value="F:methyltransferase activity"/>
    <property type="evidence" value="ECO:0007669"/>
    <property type="project" value="UniProtKB-KW"/>
</dbReference>
<dbReference type="InterPro" id="IPR001214">
    <property type="entry name" value="SET_dom"/>
</dbReference>
<evidence type="ECO:0000256" key="8">
    <source>
        <dbReference type="SAM" id="MobiDB-lite"/>
    </source>
</evidence>
<accession>A0AAV5WWN5</accession>
<dbReference type="PANTHER" id="PTHR46223">
    <property type="entry name" value="HISTONE-LYSINE N-METHYLTRANSFERASE SUV39H"/>
    <property type="match status" value="1"/>
</dbReference>
<comment type="subcellular location">
    <subcellularLocation>
        <location evidence="1">Chromosome</location>
    </subcellularLocation>
</comment>
<dbReference type="GO" id="GO:0032259">
    <property type="term" value="P:methylation"/>
    <property type="evidence" value="ECO:0007669"/>
    <property type="project" value="UniProtKB-KW"/>
</dbReference>
<dbReference type="SUPFAM" id="SSF82199">
    <property type="entry name" value="SET domain"/>
    <property type="match status" value="1"/>
</dbReference>
<dbReference type="PANTHER" id="PTHR46223:SF3">
    <property type="entry name" value="HISTONE-LYSINE N-METHYLTRANSFERASE SET-23"/>
    <property type="match status" value="1"/>
</dbReference>
<feature type="non-terminal residue" evidence="10">
    <location>
        <position position="1"/>
    </location>
</feature>
<comment type="caution">
    <text evidence="10">The sequence shown here is derived from an EMBL/GenBank/DDBJ whole genome shotgun (WGS) entry which is preliminary data.</text>
</comment>
<keyword evidence="2" id="KW-0158">Chromosome</keyword>
<dbReference type="Pfam" id="PF00856">
    <property type="entry name" value="SET"/>
    <property type="match status" value="1"/>
</dbReference>
<dbReference type="InterPro" id="IPR050973">
    <property type="entry name" value="H3K9_Histone-Lys_N-MTase"/>
</dbReference>
<keyword evidence="5" id="KW-0949">S-adenosyl-L-methionine</keyword>
<evidence type="ECO:0000256" key="4">
    <source>
        <dbReference type="ARBA" id="ARBA00022679"/>
    </source>
</evidence>